<comment type="catalytic activity">
    <reaction evidence="7">
        <text>2-deoxy-D-ribose 5-phosphate = D-glyceraldehyde 3-phosphate + acetaldehyde</text>
        <dbReference type="Rhea" id="RHEA:12821"/>
        <dbReference type="ChEBI" id="CHEBI:15343"/>
        <dbReference type="ChEBI" id="CHEBI:59776"/>
        <dbReference type="ChEBI" id="CHEBI:62877"/>
        <dbReference type="EC" id="4.1.2.4"/>
    </reaction>
</comment>
<evidence type="ECO:0000256" key="1">
    <source>
        <dbReference type="ARBA" id="ARBA00010936"/>
    </source>
</evidence>
<evidence type="ECO:0000256" key="2">
    <source>
        <dbReference type="ARBA" id="ARBA00012515"/>
    </source>
</evidence>
<comment type="caution">
    <text evidence="10">The sequence shown here is derived from an EMBL/GenBank/DDBJ whole genome shotgun (WGS) entry which is preliminary data.</text>
</comment>
<keyword evidence="9" id="KW-1133">Transmembrane helix</keyword>
<evidence type="ECO:0000256" key="6">
    <source>
        <dbReference type="ARBA" id="ARBA00032755"/>
    </source>
</evidence>
<dbReference type="FunFam" id="3.20.20.70:FF:000198">
    <property type="entry name" value="Deoxyribose-phosphate aldolase"/>
    <property type="match status" value="1"/>
</dbReference>
<sequence length="321" mass="35613">MTTLVLDPETVQLITKRANRLAKFLNIDADKFFSLLPHLSKKQIKLPKPTNVASYIDHTNLHPYATKEDIIKICKEAKEFNFASVCVNASRVREAYKQLKDTKLKVAAVVGFPLGSMQTESKVFESVQAVEDGATELDMVIDVGKLKSQDYKYVLNDIQSIVEAIDPEVHLKVILETCKLDEEEIVDACLLSVLAGAQFVKTSTGFSTGGAKAKDIKLMKSVVGENREVKASGGIRTYESSLEMILNGATRIGASKGVQIVNEERNKDKKNNKKEEKKHNFADVSMALGAGVIFGLTTSFLTGKKRIKKEKKKGFFQFFKN</sequence>
<evidence type="ECO:0000256" key="7">
    <source>
        <dbReference type="ARBA" id="ARBA00048791"/>
    </source>
</evidence>
<dbReference type="GO" id="GO:0016052">
    <property type="term" value="P:carbohydrate catabolic process"/>
    <property type="evidence" value="ECO:0007669"/>
    <property type="project" value="TreeGrafter"/>
</dbReference>
<accession>A0AAV8AFR1</accession>
<evidence type="ECO:0000256" key="5">
    <source>
        <dbReference type="ARBA" id="ARBA00023270"/>
    </source>
</evidence>
<reference evidence="10" key="1">
    <citation type="submission" date="2022-08" db="EMBL/GenBank/DDBJ databases">
        <title>Novel sulphate-reducing endosymbionts in the free-living metamonad Anaeramoeba.</title>
        <authorList>
            <person name="Jerlstrom-Hultqvist J."/>
            <person name="Cepicka I."/>
            <person name="Gallot-Lavallee L."/>
            <person name="Salas-Leiva D."/>
            <person name="Curtis B.A."/>
            <person name="Zahonova K."/>
            <person name="Pipaliya S."/>
            <person name="Dacks J."/>
            <person name="Roger A.J."/>
        </authorList>
    </citation>
    <scope>NUCLEOTIDE SEQUENCE</scope>
    <source>
        <strain evidence="10">Busselton2</strain>
    </source>
</reference>
<dbReference type="HAMAP" id="MF_00114">
    <property type="entry name" value="DeoC_type1"/>
    <property type="match status" value="1"/>
</dbReference>
<dbReference type="Proteomes" id="UP001146793">
    <property type="component" value="Unassembled WGS sequence"/>
</dbReference>
<comment type="similarity">
    <text evidence="1">Belongs to the DeoC/FbaB aldolase family. DeoC type 1 subfamily.</text>
</comment>
<comment type="function">
    <text evidence="8">Catalyzes a reversible aldol reaction between acetaldehyde and D-glyceraldehyde 3-phosphate to generate 2-deoxy-D-ribose 5-phosphate.</text>
</comment>
<name>A0AAV8AFR1_9EUKA</name>
<evidence type="ECO:0000256" key="8">
    <source>
        <dbReference type="ARBA" id="ARBA00056337"/>
    </source>
</evidence>
<dbReference type="EC" id="4.1.2.4" evidence="2"/>
<evidence type="ECO:0000256" key="4">
    <source>
        <dbReference type="ARBA" id="ARBA00023239"/>
    </source>
</evidence>
<evidence type="ECO:0000256" key="9">
    <source>
        <dbReference type="SAM" id="Phobius"/>
    </source>
</evidence>
<dbReference type="PANTHER" id="PTHR10889">
    <property type="entry name" value="DEOXYRIBOSE-PHOSPHATE ALDOLASE"/>
    <property type="match status" value="1"/>
</dbReference>
<dbReference type="PANTHER" id="PTHR10889:SF1">
    <property type="entry name" value="DEOXYRIBOSE-PHOSPHATE ALDOLASE"/>
    <property type="match status" value="1"/>
</dbReference>
<gene>
    <name evidence="10" type="ORF">M0812_03327</name>
</gene>
<dbReference type="InterPro" id="IPR013785">
    <property type="entry name" value="Aldolase_TIM"/>
</dbReference>
<organism evidence="10 11">
    <name type="scientific">Anaeramoeba flamelloides</name>
    <dbReference type="NCBI Taxonomy" id="1746091"/>
    <lineage>
        <taxon>Eukaryota</taxon>
        <taxon>Metamonada</taxon>
        <taxon>Anaeramoebidae</taxon>
        <taxon>Anaeramoeba</taxon>
    </lineage>
</organism>
<dbReference type="InterPro" id="IPR002915">
    <property type="entry name" value="DeoC/FbaB/LacD_aldolase"/>
</dbReference>
<evidence type="ECO:0000313" key="10">
    <source>
        <dbReference type="EMBL" id="KAJ3451577.1"/>
    </source>
</evidence>
<evidence type="ECO:0000313" key="11">
    <source>
        <dbReference type="Proteomes" id="UP001146793"/>
    </source>
</evidence>
<dbReference type="GO" id="GO:0004139">
    <property type="term" value="F:deoxyribose-phosphate aldolase activity"/>
    <property type="evidence" value="ECO:0007669"/>
    <property type="project" value="UniProtKB-EC"/>
</dbReference>
<dbReference type="Gene3D" id="3.20.20.70">
    <property type="entry name" value="Aldolase class I"/>
    <property type="match status" value="1"/>
</dbReference>
<keyword evidence="9" id="KW-0812">Transmembrane</keyword>
<dbReference type="AlphaFoldDB" id="A0AAV8AFR1"/>
<feature type="transmembrane region" description="Helical" evidence="9">
    <location>
        <begin position="284"/>
        <end position="303"/>
    </location>
</feature>
<dbReference type="InterPro" id="IPR028581">
    <property type="entry name" value="DeoC_typeI"/>
</dbReference>
<keyword evidence="3" id="KW-0963">Cytoplasm</keyword>
<dbReference type="NCBIfam" id="TIGR00126">
    <property type="entry name" value="deoC"/>
    <property type="match status" value="1"/>
</dbReference>
<evidence type="ECO:0000256" key="3">
    <source>
        <dbReference type="ARBA" id="ARBA00022490"/>
    </source>
</evidence>
<dbReference type="SMART" id="SM01133">
    <property type="entry name" value="DeoC"/>
    <property type="match status" value="1"/>
</dbReference>
<dbReference type="GO" id="GO:0005737">
    <property type="term" value="C:cytoplasm"/>
    <property type="evidence" value="ECO:0007669"/>
    <property type="project" value="InterPro"/>
</dbReference>
<keyword evidence="9" id="KW-0472">Membrane</keyword>
<keyword evidence="5" id="KW-0704">Schiff base</keyword>
<keyword evidence="4" id="KW-0456">Lyase</keyword>
<dbReference type="EMBL" id="JANTQA010000008">
    <property type="protein sequence ID" value="KAJ3451577.1"/>
    <property type="molecule type" value="Genomic_DNA"/>
</dbReference>
<dbReference type="Pfam" id="PF01791">
    <property type="entry name" value="DeoC"/>
    <property type="match status" value="1"/>
</dbReference>
<dbReference type="SUPFAM" id="SSF51569">
    <property type="entry name" value="Aldolase"/>
    <property type="match status" value="1"/>
</dbReference>
<proteinExistence type="inferred from homology"/>
<protein>
    <recommendedName>
        <fullName evidence="2">deoxyribose-phosphate aldolase</fullName>
        <ecNumber evidence="2">4.1.2.4</ecNumber>
    </recommendedName>
    <alternativeName>
        <fullName evidence="6">2-deoxy-D-ribose 5-phosphate aldolase</fullName>
    </alternativeName>
</protein>
<dbReference type="GO" id="GO:0009264">
    <property type="term" value="P:deoxyribonucleotide catabolic process"/>
    <property type="evidence" value="ECO:0007669"/>
    <property type="project" value="InterPro"/>
</dbReference>
<dbReference type="InterPro" id="IPR011343">
    <property type="entry name" value="DeoC"/>
</dbReference>
<dbReference type="CDD" id="cd00959">
    <property type="entry name" value="DeoC"/>
    <property type="match status" value="1"/>
</dbReference>